<dbReference type="Proteomes" id="UP001185069">
    <property type="component" value="Unassembled WGS sequence"/>
</dbReference>
<feature type="transmembrane region" description="Helical" evidence="1">
    <location>
        <begin position="35"/>
        <end position="57"/>
    </location>
</feature>
<dbReference type="EMBL" id="JAVDQF010000001">
    <property type="protein sequence ID" value="MDR6268199.1"/>
    <property type="molecule type" value="Genomic_DNA"/>
</dbReference>
<evidence type="ECO:0000313" key="3">
    <source>
        <dbReference type="Proteomes" id="UP001185069"/>
    </source>
</evidence>
<feature type="transmembrane region" description="Helical" evidence="1">
    <location>
        <begin position="155"/>
        <end position="174"/>
    </location>
</feature>
<keyword evidence="1" id="KW-1133">Transmembrane helix</keyword>
<feature type="transmembrane region" description="Helical" evidence="1">
    <location>
        <begin position="12"/>
        <end position="29"/>
    </location>
</feature>
<comment type="caution">
    <text evidence="2">The sequence shown here is derived from an EMBL/GenBank/DDBJ whole genome shotgun (WGS) entry which is preliminary data.</text>
</comment>
<evidence type="ECO:0000256" key="1">
    <source>
        <dbReference type="SAM" id="Phobius"/>
    </source>
</evidence>
<dbReference type="RefSeq" id="WP_309795706.1">
    <property type="nucleotide sequence ID" value="NZ_BAAAHY010000006.1"/>
</dbReference>
<organism evidence="2 3">
    <name type="scientific">Arthrobacter russicus</name>
    <dbReference type="NCBI Taxonomy" id="172040"/>
    <lineage>
        <taxon>Bacteria</taxon>
        <taxon>Bacillati</taxon>
        <taxon>Actinomycetota</taxon>
        <taxon>Actinomycetes</taxon>
        <taxon>Micrococcales</taxon>
        <taxon>Micrococcaceae</taxon>
        <taxon>Arthrobacter</taxon>
    </lineage>
</organism>
<keyword evidence="1" id="KW-0812">Transmembrane</keyword>
<accession>A0ABU1J7R6</accession>
<evidence type="ECO:0000313" key="2">
    <source>
        <dbReference type="EMBL" id="MDR6268199.1"/>
    </source>
</evidence>
<keyword evidence="3" id="KW-1185">Reference proteome</keyword>
<reference evidence="2 3" key="1">
    <citation type="submission" date="2023-07" db="EMBL/GenBank/DDBJ databases">
        <title>Sequencing the genomes of 1000 actinobacteria strains.</title>
        <authorList>
            <person name="Klenk H.-P."/>
        </authorList>
    </citation>
    <scope>NUCLEOTIDE SEQUENCE [LARGE SCALE GENOMIC DNA]</scope>
    <source>
        <strain evidence="2 3">DSM 14555</strain>
    </source>
</reference>
<gene>
    <name evidence="2" type="ORF">JOE69_000437</name>
</gene>
<name>A0ABU1J7R6_9MICC</name>
<proteinExistence type="predicted"/>
<sequence length="177" mass="18198">MKPSLARIVTEAFAPTVLVSVFLLGSGAARDGWRGLLFGFIAAIFVALGPFLGILIAARSGKLTDHHVGDRKQRLPVLIGSLGSAAIGFVGLLSTALGMIVVGAVNAFWKLSVHNAVAAFVAVATVGSFGWAWAPLLLLPLVIGWSRVVLKDHTVAQVIAGVPAGALVAVPYILAGV</sequence>
<protein>
    <submittedName>
        <fullName evidence="2">Membrane-associated phospholipid phosphatase</fullName>
    </submittedName>
</protein>
<feature type="transmembrane region" description="Helical" evidence="1">
    <location>
        <begin position="117"/>
        <end position="143"/>
    </location>
</feature>
<feature type="transmembrane region" description="Helical" evidence="1">
    <location>
        <begin position="77"/>
        <end position="105"/>
    </location>
</feature>
<keyword evidence="1" id="KW-0472">Membrane</keyword>